<dbReference type="Proteomes" id="UP000280792">
    <property type="component" value="Unassembled WGS sequence"/>
</dbReference>
<dbReference type="Pfam" id="PF07866">
    <property type="entry name" value="DUF1653"/>
    <property type="match status" value="1"/>
</dbReference>
<dbReference type="Gene3D" id="2.30.30.320">
    <property type="entry name" value="DUF1653-like domain"/>
    <property type="match status" value="1"/>
</dbReference>
<keyword evidence="3" id="KW-1185">Reference proteome</keyword>
<dbReference type="AlphaFoldDB" id="A0A3P3VPL0"/>
<sequence length="73" mass="8773">MKDLKLGVYRHYKGNEYLVHGVARHSETEEYLVLYQPLYGDRELWVRPLDMFTSEVVSEGHSCLRFTWIREKP</sequence>
<reference evidence="2 3" key="2">
    <citation type="submission" date="2018-12" db="EMBL/GenBank/DDBJ databases">
        <title>Simiduia agarivorans gen. nov., sp. nov., a marine, agarolytic bacterium isolated from shallow coastal water from Keelung, Taiwan.</title>
        <authorList>
            <person name="Shieh W.Y."/>
        </authorList>
    </citation>
    <scope>NUCLEOTIDE SEQUENCE [LARGE SCALE GENOMIC DNA]</scope>
    <source>
        <strain evidence="2 3">GTF-13</strain>
    </source>
</reference>
<comment type="caution">
    <text evidence="2">The sequence shown here is derived from an EMBL/GenBank/DDBJ whole genome shotgun (WGS) entry which is preliminary data.</text>
</comment>
<evidence type="ECO:0000259" key="1">
    <source>
        <dbReference type="Pfam" id="PF07866"/>
    </source>
</evidence>
<name>A0A3P3VPL0_9GAMM</name>
<gene>
    <name evidence="2" type="ORF">D0544_06010</name>
</gene>
<proteinExistence type="predicted"/>
<protein>
    <submittedName>
        <fullName evidence="2">DUF1653 domain-containing protein</fullName>
    </submittedName>
</protein>
<accession>A0A3P3VPL0</accession>
<feature type="domain" description="DUF1653" evidence="1">
    <location>
        <begin position="7"/>
        <end position="67"/>
    </location>
</feature>
<dbReference type="EMBL" id="QWEZ01000001">
    <property type="protein sequence ID" value="RRJ84655.1"/>
    <property type="molecule type" value="Genomic_DNA"/>
</dbReference>
<dbReference type="InterPro" id="IPR037135">
    <property type="entry name" value="DUF1653-like_dom_sf"/>
</dbReference>
<dbReference type="RefSeq" id="WP_125015084.1">
    <property type="nucleotide sequence ID" value="NZ_QWEZ01000001.1"/>
</dbReference>
<reference evidence="2 3" key="1">
    <citation type="submission" date="2018-08" db="EMBL/GenBank/DDBJ databases">
        <authorList>
            <person name="Khan S.A."/>
        </authorList>
    </citation>
    <scope>NUCLEOTIDE SEQUENCE [LARGE SCALE GENOMIC DNA]</scope>
    <source>
        <strain evidence="2 3">GTF-13</strain>
    </source>
</reference>
<evidence type="ECO:0000313" key="2">
    <source>
        <dbReference type="EMBL" id="RRJ84655.1"/>
    </source>
</evidence>
<organism evidence="2 3">
    <name type="scientific">Aestuariirhabdus litorea</name>
    <dbReference type="NCBI Taxonomy" id="2528527"/>
    <lineage>
        <taxon>Bacteria</taxon>
        <taxon>Pseudomonadati</taxon>
        <taxon>Pseudomonadota</taxon>
        <taxon>Gammaproteobacteria</taxon>
        <taxon>Oceanospirillales</taxon>
        <taxon>Aestuariirhabdaceae</taxon>
        <taxon>Aestuariirhabdus</taxon>
    </lineage>
</organism>
<dbReference type="InterPro" id="IPR023387">
    <property type="entry name" value="DUF1653-like_dom"/>
</dbReference>
<evidence type="ECO:0000313" key="3">
    <source>
        <dbReference type="Proteomes" id="UP000280792"/>
    </source>
</evidence>